<dbReference type="PATRIC" id="fig|536227.13.peg.5188"/>
<comment type="caution">
    <text evidence="2">The sequence shown here is derived from an EMBL/GenBank/DDBJ whole genome shotgun (WGS) entry which is preliminary data.</text>
</comment>
<dbReference type="eggNOG" id="COG1670">
    <property type="taxonomic scope" value="Bacteria"/>
</dbReference>
<reference evidence="2 3" key="1">
    <citation type="submission" date="2009-06" db="EMBL/GenBank/DDBJ databases">
        <title>The draft genome of Clostridium carboxidivorans P7.</title>
        <authorList>
            <consortium name="US DOE Joint Genome Institute (JGI-PGF)"/>
            <person name="Lucas S."/>
            <person name="Copeland A."/>
            <person name="Lapidus A."/>
            <person name="Glavina del Rio T."/>
            <person name="Tice H."/>
            <person name="Bruce D."/>
            <person name="Goodwin L."/>
            <person name="Pitluck S."/>
            <person name="Larimer F."/>
            <person name="Land M.L."/>
            <person name="Hauser L."/>
            <person name="Hemme C.L."/>
        </authorList>
    </citation>
    <scope>NUCLEOTIDE SEQUENCE [LARGE SCALE GENOMIC DNA]</scope>
    <source>
        <strain evidence="2 3">P7</strain>
    </source>
</reference>
<protein>
    <submittedName>
        <fullName evidence="2">Acetyltransferase</fullName>
    </submittedName>
</protein>
<name>C6PPH9_9CLOT</name>
<evidence type="ECO:0000313" key="3">
    <source>
        <dbReference type="Proteomes" id="UP000004198"/>
    </source>
</evidence>
<dbReference type="OrthoDB" id="9785602at2"/>
<accession>C6PPH9</accession>
<dbReference type="KEGG" id="cck:Ccar_25090"/>
<dbReference type="Pfam" id="PF13302">
    <property type="entry name" value="Acetyltransf_3"/>
    <property type="match status" value="1"/>
</dbReference>
<dbReference type="InterPro" id="IPR000182">
    <property type="entry name" value="GNAT_dom"/>
</dbReference>
<dbReference type="AlphaFoldDB" id="C6PPH9"/>
<gene>
    <name evidence="2" type="ORF">CcarbDRAFT_0696</name>
</gene>
<dbReference type="PANTHER" id="PTHR43415:SF3">
    <property type="entry name" value="GNAT-FAMILY ACETYLTRANSFERASE"/>
    <property type="match status" value="1"/>
</dbReference>
<feature type="domain" description="N-acetyltransferase" evidence="1">
    <location>
        <begin position="7"/>
        <end position="143"/>
    </location>
</feature>
<sequence length="177" mass="21614">MIKGEKVYLAALEKEDLPQLMKWRNREDFRKYFREYREINSNMQEKWFEGKVLNDPTTLMFSIKRISDDELLGCCGFCYINWVNRFADLSLYIGWNNTYIDNEGYAEESCKLLFDYGFNEIGLNKIWTEIYEFDNKKMELYSKFLFKKDGELRQNYFHDGKWWNSYILSLLQEEFDK</sequence>
<dbReference type="Proteomes" id="UP000004198">
    <property type="component" value="Unassembled WGS sequence"/>
</dbReference>
<evidence type="ECO:0000259" key="1">
    <source>
        <dbReference type="Pfam" id="PF13302"/>
    </source>
</evidence>
<dbReference type="InterPro" id="IPR016181">
    <property type="entry name" value="Acyl_CoA_acyltransferase"/>
</dbReference>
<dbReference type="EMBL" id="ACVI01000007">
    <property type="protein sequence ID" value="EET88873.1"/>
    <property type="molecule type" value="Genomic_DNA"/>
</dbReference>
<proteinExistence type="predicted"/>
<dbReference type="Gene3D" id="3.40.630.30">
    <property type="match status" value="1"/>
</dbReference>
<keyword evidence="3" id="KW-1185">Reference proteome</keyword>
<dbReference type="RefSeq" id="WP_007059581.1">
    <property type="nucleotide sequence ID" value="NZ_ACVI01000007.1"/>
</dbReference>
<dbReference type="STRING" id="536227.Ccar_25090"/>
<keyword evidence="2" id="KW-0808">Transferase</keyword>
<evidence type="ECO:0000313" key="2">
    <source>
        <dbReference type="EMBL" id="EET88873.1"/>
    </source>
</evidence>
<dbReference type="SUPFAM" id="SSF55729">
    <property type="entry name" value="Acyl-CoA N-acyltransferases (Nat)"/>
    <property type="match status" value="1"/>
</dbReference>
<dbReference type="PANTHER" id="PTHR43415">
    <property type="entry name" value="SPERMIDINE N(1)-ACETYLTRANSFERASE"/>
    <property type="match status" value="1"/>
</dbReference>
<organism evidence="2 3">
    <name type="scientific">Clostridium carboxidivorans P7</name>
    <dbReference type="NCBI Taxonomy" id="536227"/>
    <lineage>
        <taxon>Bacteria</taxon>
        <taxon>Bacillati</taxon>
        <taxon>Bacillota</taxon>
        <taxon>Clostridia</taxon>
        <taxon>Eubacteriales</taxon>
        <taxon>Clostridiaceae</taxon>
        <taxon>Clostridium</taxon>
    </lineage>
</organism>
<dbReference type="GO" id="GO:0016747">
    <property type="term" value="F:acyltransferase activity, transferring groups other than amino-acyl groups"/>
    <property type="evidence" value="ECO:0007669"/>
    <property type="project" value="InterPro"/>
</dbReference>